<reference evidence="2" key="1">
    <citation type="submission" date="2023-11" db="EMBL/GenBank/DDBJ databases">
        <authorList>
            <person name="Alioto T."/>
            <person name="Alioto T."/>
            <person name="Gomez Garrido J."/>
        </authorList>
    </citation>
    <scope>NUCLEOTIDE SEQUENCE</scope>
</reference>
<dbReference type="EMBL" id="CAVMBE010000057">
    <property type="protein sequence ID" value="CAK4032020.1"/>
    <property type="molecule type" value="Genomic_DNA"/>
</dbReference>
<evidence type="ECO:0000313" key="3">
    <source>
        <dbReference type="Proteomes" id="UP001296104"/>
    </source>
</evidence>
<protein>
    <submittedName>
        <fullName evidence="2">Uncharacterized protein</fullName>
    </submittedName>
</protein>
<feature type="compositionally biased region" description="Basic and acidic residues" evidence="1">
    <location>
        <begin position="58"/>
        <end position="69"/>
    </location>
</feature>
<keyword evidence="3" id="KW-1185">Reference proteome</keyword>
<feature type="compositionally biased region" description="Basic and acidic residues" evidence="1">
    <location>
        <begin position="22"/>
        <end position="47"/>
    </location>
</feature>
<dbReference type="AlphaFoldDB" id="A0AAI9EDF7"/>
<gene>
    <name evidence="2" type="ORF">LECACI_7A007178</name>
</gene>
<organism evidence="2 3">
    <name type="scientific">Lecanosticta acicola</name>
    <dbReference type="NCBI Taxonomy" id="111012"/>
    <lineage>
        <taxon>Eukaryota</taxon>
        <taxon>Fungi</taxon>
        <taxon>Dikarya</taxon>
        <taxon>Ascomycota</taxon>
        <taxon>Pezizomycotina</taxon>
        <taxon>Dothideomycetes</taxon>
        <taxon>Dothideomycetidae</taxon>
        <taxon>Mycosphaerellales</taxon>
        <taxon>Mycosphaerellaceae</taxon>
        <taxon>Lecanosticta</taxon>
    </lineage>
</organism>
<evidence type="ECO:0000313" key="2">
    <source>
        <dbReference type="EMBL" id="CAK4032020.1"/>
    </source>
</evidence>
<dbReference type="Proteomes" id="UP001296104">
    <property type="component" value="Unassembled WGS sequence"/>
</dbReference>
<feature type="compositionally biased region" description="Polar residues" evidence="1">
    <location>
        <begin position="74"/>
        <end position="90"/>
    </location>
</feature>
<sequence length="90" mass="9811">MTQTRLYIQRLIAGIEDDDDDVKWPEDLAHHPKKSGEGSGRKGKERASLGGSVADAWEGSRSKGKERRSLGANGDSSEPSRQQMQGDDGK</sequence>
<name>A0AAI9EDF7_9PEZI</name>
<feature type="region of interest" description="Disordered" evidence="1">
    <location>
        <begin position="14"/>
        <end position="90"/>
    </location>
</feature>
<accession>A0AAI9EDF7</accession>
<evidence type="ECO:0000256" key="1">
    <source>
        <dbReference type="SAM" id="MobiDB-lite"/>
    </source>
</evidence>
<proteinExistence type="predicted"/>
<comment type="caution">
    <text evidence="2">The sequence shown here is derived from an EMBL/GenBank/DDBJ whole genome shotgun (WGS) entry which is preliminary data.</text>
</comment>